<proteinExistence type="predicted"/>
<dbReference type="STRING" id="1399860.A0A2C5YDZ6"/>
<dbReference type="AlphaFoldDB" id="A0A2C5YDZ6"/>
<evidence type="ECO:0000259" key="1">
    <source>
        <dbReference type="Pfam" id="PF01425"/>
    </source>
</evidence>
<dbReference type="Proteomes" id="UP000226192">
    <property type="component" value="Unassembled WGS sequence"/>
</dbReference>
<comment type="caution">
    <text evidence="2">The sequence shown here is derived from an EMBL/GenBank/DDBJ whole genome shotgun (WGS) entry which is preliminary data.</text>
</comment>
<dbReference type="InterPro" id="IPR023631">
    <property type="entry name" value="Amidase_dom"/>
</dbReference>
<name>A0A2C5YDZ6_9HYPO</name>
<dbReference type="InterPro" id="IPR036928">
    <property type="entry name" value="AS_sf"/>
</dbReference>
<dbReference type="SUPFAM" id="SSF75304">
    <property type="entry name" value="Amidase signature (AS) enzymes"/>
    <property type="match status" value="1"/>
</dbReference>
<evidence type="ECO:0000313" key="2">
    <source>
        <dbReference type="EMBL" id="PHH65823.1"/>
    </source>
</evidence>
<gene>
    <name evidence="2" type="ORF">CDD81_1192</name>
</gene>
<feature type="domain" description="Amidase" evidence="1">
    <location>
        <begin position="48"/>
        <end position="505"/>
    </location>
</feature>
<accession>A0A2C5YDZ6</accession>
<dbReference type="Gene3D" id="3.90.1300.10">
    <property type="entry name" value="Amidase signature (AS) domain"/>
    <property type="match status" value="1"/>
</dbReference>
<dbReference type="OrthoDB" id="566138at2759"/>
<dbReference type="Pfam" id="PF01425">
    <property type="entry name" value="Amidase"/>
    <property type="match status" value="1"/>
</dbReference>
<dbReference type="EMBL" id="NJET01000013">
    <property type="protein sequence ID" value="PHH65823.1"/>
    <property type="molecule type" value="Genomic_DNA"/>
</dbReference>
<keyword evidence="3" id="KW-1185">Reference proteome</keyword>
<dbReference type="PANTHER" id="PTHR42678:SF34">
    <property type="entry name" value="OS04G0183300 PROTEIN"/>
    <property type="match status" value="1"/>
</dbReference>
<protein>
    <recommendedName>
        <fullName evidence="1">Amidase domain-containing protein</fullName>
    </recommendedName>
</protein>
<dbReference type="PANTHER" id="PTHR42678">
    <property type="entry name" value="AMIDASE"/>
    <property type="match status" value="1"/>
</dbReference>
<reference evidence="2 3" key="1">
    <citation type="submission" date="2017-06" db="EMBL/GenBank/DDBJ databases">
        <title>Ant-infecting Ophiocordyceps genomes reveal a high diversity of potential behavioral manipulation genes and a possible major role for enterotoxins.</title>
        <authorList>
            <person name="De Bekker C."/>
            <person name="Evans H.C."/>
            <person name="Brachmann A."/>
            <person name="Hughes D.P."/>
        </authorList>
    </citation>
    <scope>NUCLEOTIDE SEQUENCE [LARGE SCALE GENOMIC DNA]</scope>
    <source>
        <strain evidence="2 3">Map64</strain>
    </source>
</reference>
<sequence>MKAVSFSLLATLGWPPRQKTEPSIPALIDATSDELIQGLEQRNFTSLDLVNAYEQRIREVNPSVRAVLELNPDASAIAAQLDRERAQGKLRGPLHGLPVLIKGNTATKDQMQTNAGSYALQDALPAADATVVAKLRSEGLIILGKASLSELSMFRSNHWPHAWNPVLGQTYGAYCRRQCPGGSSGGSAVATDLGLAWATLGTETDGSIIIPSERNNIVGIKPTVGLGSRYLVVPISERQDTVGPMARTVKDAARLLEVIVGPDARDKYTLEAPIKAKRGQYVAACKLSGLQGKRIGIPANVVEAYHDDVRYAKRAFDEAISIMREAGAIIVEGTNFAAYAEWKQREFNPVTRADFASNFPQYMKKLATNANGIESVGDLRAFVRRFPSEDYPAIGTQNWDYIMDSGINNTSPEFGQLVADNMRVGGEGGILGALERDMLDAVVLPAAVASFMPALVGTPVVTVPLGATPEGTEPVKEVVGEALERAQGIPFGIGLLGAKWSEEALIGMAFALEQRLEVRKRLKRHIEPSVDLKDVLA</sequence>
<evidence type="ECO:0000313" key="3">
    <source>
        <dbReference type="Proteomes" id="UP000226192"/>
    </source>
</evidence>
<organism evidence="2 3">
    <name type="scientific">Ophiocordyceps australis</name>
    <dbReference type="NCBI Taxonomy" id="1399860"/>
    <lineage>
        <taxon>Eukaryota</taxon>
        <taxon>Fungi</taxon>
        <taxon>Dikarya</taxon>
        <taxon>Ascomycota</taxon>
        <taxon>Pezizomycotina</taxon>
        <taxon>Sordariomycetes</taxon>
        <taxon>Hypocreomycetidae</taxon>
        <taxon>Hypocreales</taxon>
        <taxon>Ophiocordycipitaceae</taxon>
        <taxon>Ophiocordyceps</taxon>
    </lineage>
</organism>